<dbReference type="AlphaFoldDB" id="A0A8H5LIP5"/>
<feature type="compositionally biased region" description="Low complexity" evidence="1">
    <location>
        <begin position="203"/>
        <end position="221"/>
    </location>
</feature>
<evidence type="ECO:0000256" key="2">
    <source>
        <dbReference type="SAM" id="Phobius"/>
    </source>
</evidence>
<reference evidence="3 4" key="1">
    <citation type="journal article" date="2020" name="ISME J.">
        <title>Uncovering the hidden diversity of litter-decomposition mechanisms in mushroom-forming fungi.</title>
        <authorList>
            <person name="Floudas D."/>
            <person name="Bentzer J."/>
            <person name="Ahren D."/>
            <person name="Johansson T."/>
            <person name="Persson P."/>
            <person name="Tunlid A."/>
        </authorList>
    </citation>
    <scope>NUCLEOTIDE SEQUENCE [LARGE SCALE GENOMIC DNA]</scope>
    <source>
        <strain evidence="3 4">CBS 291.85</strain>
    </source>
</reference>
<dbReference type="Proteomes" id="UP000559256">
    <property type="component" value="Unassembled WGS sequence"/>
</dbReference>
<feature type="transmembrane region" description="Helical" evidence="2">
    <location>
        <begin position="139"/>
        <end position="158"/>
    </location>
</feature>
<feature type="compositionally biased region" description="Basic and acidic residues" evidence="1">
    <location>
        <begin position="261"/>
        <end position="278"/>
    </location>
</feature>
<feature type="region of interest" description="Disordered" evidence="1">
    <location>
        <begin position="198"/>
        <end position="225"/>
    </location>
</feature>
<feature type="region of interest" description="Disordered" evidence="1">
    <location>
        <begin position="256"/>
        <end position="278"/>
    </location>
</feature>
<dbReference type="OrthoDB" id="5346979at2759"/>
<proteinExistence type="predicted"/>
<dbReference type="EMBL" id="JAACJM010000048">
    <property type="protein sequence ID" value="KAF5358821.1"/>
    <property type="molecule type" value="Genomic_DNA"/>
</dbReference>
<organism evidence="3 4">
    <name type="scientific">Tetrapyrgos nigripes</name>
    <dbReference type="NCBI Taxonomy" id="182062"/>
    <lineage>
        <taxon>Eukaryota</taxon>
        <taxon>Fungi</taxon>
        <taxon>Dikarya</taxon>
        <taxon>Basidiomycota</taxon>
        <taxon>Agaricomycotina</taxon>
        <taxon>Agaricomycetes</taxon>
        <taxon>Agaricomycetidae</taxon>
        <taxon>Agaricales</taxon>
        <taxon>Marasmiineae</taxon>
        <taxon>Marasmiaceae</taxon>
        <taxon>Tetrapyrgos</taxon>
    </lineage>
</organism>
<keyword evidence="2" id="KW-0472">Membrane</keyword>
<feature type="region of interest" description="Disordered" evidence="1">
    <location>
        <begin position="1"/>
        <end position="28"/>
    </location>
</feature>
<feature type="compositionally biased region" description="Low complexity" evidence="1">
    <location>
        <begin position="1"/>
        <end position="16"/>
    </location>
</feature>
<accession>A0A8H5LIP5</accession>
<name>A0A8H5LIP5_9AGAR</name>
<keyword evidence="2" id="KW-1133">Transmembrane helix</keyword>
<evidence type="ECO:0000256" key="1">
    <source>
        <dbReference type="SAM" id="MobiDB-lite"/>
    </source>
</evidence>
<protein>
    <submittedName>
        <fullName evidence="3">Uncharacterized protein</fullName>
    </submittedName>
</protein>
<comment type="caution">
    <text evidence="3">The sequence shown here is derived from an EMBL/GenBank/DDBJ whole genome shotgun (WGS) entry which is preliminary data.</text>
</comment>
<feature type="transmembrane region" description="Helical" evidence="2">
    <location>
        <begin position="34"/>
        <end position="56"/>
    </location>
</feature>
<keyword evidence="4" id="KW-1185">Reference proteome</keyword>
<keyword evidence="2" id="KW-0812">Transmembrane</keyword>
<evidence type="ECO:0000313" key="3">
    <source>
        <dbReference type="EMBL" id="KAF5358821.1"/>
    </source>
</evidence>
<gene>
    <name evidence="3" type="ORF">D9758_008566</name>
</gene>
<evidence type="ECO:0000313" key="4">
    <source>
        <dbReference type="Proteomes" id="UP000559256"/>
    </source>
</evidence>
<sequence length="278" mass="29852">MSSSSTTSSNSSPSSTAISPVENEKSSPKIPTQWLATSLAVTTVAASILVPGIIILRRRQQMVILKHAAPPRRVQASSASDSFGAVQAGGQSARVADVSPTLASTFATRNAGLSSSTSVGNPQGSNDLEFSPMLYTLKAFGIATLFVTAGAMTAFWGVKSYLGVHDTRELPHELRDRMRKFVVTKMPSLSARIQRSHLDEDPLPSSSAPSPASVTSSSSLPNGSMEWTWPAAEERLKVVYNEGGVAGWGEAVLRELEEEERVERSKRNMMKEEDVREA</sequence>